<name>A0A090GTG1_MESPL</name>
<evidence type="ECO:0000256" key="1">
    <source>
        <dbReference type="SAM" id="MobiDB-lite"/>
    </source>
</evidence>
<feature type="region of interest" description="Disordered" evidence="1">
    <location>
        <begin position="76"/>
        <end position="100"/>
    </location>
</feature>
<evidence type="ECO:0000313" key="2">
    <source>
        <dbReference type="EMBL" id="CDX53091.1"/>
    </source>
</evidence>
<reference evidence="2 3" key="1">
    <citation type="submission" date="2014-08" db="EMBL/GenBank/DDBJ databases">
        <authorList>
            <person name="Moulin Lionel"/>
        </authorList>
    </citation>
    <scope>NUCLEOTIDE SEQUENCE [LARGE SCALE GENOMIC DNA]</scope>
</reference>
<dbReference type="EMBL" id="CCNE01000009">
    <property type="protein sequence ID" value="CDX53091.1"/>
    <property type="molecule type" value="Genomic_DNA"/>
</dbReference>
<accession>A0A090GTG1</accession>
<feature type="compositionally biased region" description="Basic and acidic residues" evidence="1">
    <location>
        <begin position="82"/>
        <end position="92"/>
    </location>
</feature>
<dbReference type="Proteomes" id="UP000046122">
    <property type="component" value="Unassembled WGS sequence"/>
</dbReference>
<proteinExistence type="predicted"/>
<sequence length="100" mass="11076">MSRLWAHQFVGMKAVSRVKLQRKKANTLVASMAVAGRLAAQHCLHTSDLLSRSFPAPRAVAKSCAHSLNKRLLMLGGRQMQPRKDQERDRVGLRARSSAA</sequence>
<protein>
    <submittedName>
        <fullName evidence="2">Uncharacterized protein</fullName>
    </submittedName>
</protein>
<gene>
    <name evidence="2" type="ORF">MPL3365_170251</name>
</gene>
<dbReference type="AlphaFoldDB" id="A0A090GTG1"/>
<organism evidence="2 3">
    <name type="scientific">Mesorhizobium plurifarium</name>
    <dbReference type="NCBI Taxonomy" id="69974"/>
    <lineage>
        <taxon>Bacteria</taxon>
        <taxon>Pseudomonadati</taxon>
        <taxon>Pseudomonadota</taxon>
        <taxon>Alphaproteobacteria</taxon>
        <taxon>Hyphomicrobiales</taxon>
        <taxon>Phyllobacteriaceae</taxon>
        <taxon>Mesorhizobium</taxon>
    </lineage>
</organism>
<evidence type="ECO:0000313" key="3">
    <source>
        <dbReference type="Proteomes" id="UP000046122"/>
    </source>
</evidence>